<dbReference type="EMBL" id="CP107551">
    <property type="protein sequence ID" value="UYP19726.1"/>
    <property type="molecule type" value="Genomic_DNA"/>
</dbReference>
<sequence>MRRRAGSVLLVVVTAAAGLLVSAPATVDVALPPPPPAPEAPPPPPPLTAEELAAHTLPVVVTIDASSGWTGVTGTGIVLTSDGTVLTNHHVVSGATEITAVSVATGLIHDVEVLGYDSTRDLAVLHLGAANDLPVAPIADELPPVGTRVTAFGNSQGGGVVVATPGSIVAFDRNVVVRDATDGSRHRLTGMVQTDAPIRPGDSGGPLVDEYGVVVGINTAGAVHREDATPVDSTPESYAVPITEAMAVVEQVRSGVSGGSVHVGPTPRLGASVVTSRGNGRDPGAEILWVSYGSPAYRAGLDIGDVVVTFDGQPVTSIADLEELLMRHRPGDAVAIEWVTEAGEKHSTSVVLDDGPAR</sequence>
<gene>
    <name evidence="1" type="ORF">OED52_03980</name>
</gene>
<dbReference type="Proteomes" id="UP001156484">
    <property type="component" value="Chromosome"/>
</dbReference>
<name>A0ACD4DIC3_9NOCA</name>
<proteinExistence type="predicted"/>
<accession>A0ACD4DIC3</accession>
<evidence type="ECO:0000313" key="2">
    <source>
        <dbReference type="Proteomes" id="UP001156484"/>
    </source>
</evidence>
<organism evidence="1 2">
    <name type="scientific">Rhodococcus sacchari</name>
    <dbReference type="NCBI Taxonomy" id="2962047"/>
    <lineage>
        <taxon>Bacteria</taxon>
        <taxon>Bacillati</taxon>
        <taxon>Actinomycetota</taxon>
        <taxon>Actinomycetes</taxon>
        <taxon>Mycobacteriales</taxon>
        <taxon>Nocardiaceae</taxon>
        <taxon>Rhodococcus</taxon>
    </lineage>
</organism>
<reference evidence="1" key="1">
    <citation type="submission" date="2022-10" db="EMBL/GenBank/DDBJ databases">
        <title>Rhodococcus ferula Z13 complete genome.</title>
        <authorList>
            <person name="Long X."/>
            <person name="Zang M."/>
        </authorList>
    </citation>
    <scope>NUCLEOTIDE SEQUENCE</scope>
    <source>
        <strain evidence="1">Z13</strain>
    </source>
</reference>
<evidence type="ECO:0000313" key="1">
    <source>
        <dbReference type="EMBL" id="UYP19726.1"/>
    </source>
</evidence>
<keyword evidence="2" id="KW-1185">Reference proteome</keyword>
<protein>
    <submittedName>
        <fullName evidence="1">Trypsin-like peptidase domain-containing protein</fullName>
    </submittedName>
</protein>